<dbReference type="GeneID" id="73334962"/>
<name>A0A9Q8W818_9PEZI</name>
<protein>
    <submittedName>
        <fullName evidence="1">Uncharacterized protein</fullName>
    </submittedName>
</protein>
<dbReference type="Proteomes" id="UP000830671">
    <property type="component" value="Chromosome 1"/>
</dbReference>
<dbReference type="EMBL" id="CP019471">
    <property type="protein sequence ID" value="UQC74258.1"/>
    <property type="molecule type" value="Genomic_DNA"/>
</dbReference>
<reference evidence="1" key="1">
    <citation type="journal article" date="2021" name="Mol. Plant Microbe Interact.">
        <title>Complete Genome Sequence of the Plant-Pathogenic Fungus Colletotrichum lupini.</title>
        <authorList>
            <person name="Baroncelli R."/>
            <person name="Pensec F."/>
            <person name="Da Lio D."/>
            <person name="Boufleur T."/>
            <person name="Vicente I."/>
            <person name="Sarrocco S."/>
            <person name="Picot A."/>
            <person name="Baraldi E."/>
            <person name="Sukno S."/>
            <person name="Thon M."/>
            <person name="Le Floch G."/>
        </authorList>
    </citation>
    <scope>NUCLEOTIDE SEQUENCE</scope>
    <source>
        <strain evidence="1">IMI 504893</strain>
    </source>
</reference>
<dbReference type="RefSeq" id="XP_049135909.1">
    <property type="nucleotide sequence ID" value="XM_049279952.1"/>
</dbReference>
<organism evidence="1 2">
    <name type="scientific">Colletotrichum lupini</name>
    <dbReference type="NCBI Taxonomy" id="145971"/>
    <lineage>
        <taxon>Eukaryota</taxon>
        <taxon>Fungi</taxon>
        <taxon>Dikarya</taxon>
        <taxon>Ascomycota</taxon>
        <taxon>Pezizomycotina</taxon>
        <taxon>Sordariomycetes</taxon>
        <taxon>Hypocreomycetidae</taxon>
        <taxon>Glomerellales</taxon>
        <taxon>Glomerellaceae</taxon>
        <taxon>Colletotrichum</taxon>
        <taxon>Colletotrichum acutatum species complex</taxon>
    </lineage>
</organism>
<keyword evidence="2" id="KW-1185">Reference proteome</keyword>
<dbReference type="KEGG" id="clup:CLUP02_00906"/>
<evidence type="ECO:0000313" key="1">
    <source>
        <dbReference type="EMBL" id="UQC74258.1"/>
    </source>
</evidence>
<accession>A0A9Q8W818</accession>
<sequence>MHEYDIFFRIFRFYWIHSATLFFSLSNPHGWKQRGGAGKADTAFDGGFRLPSMTSISQRERGMDFSSQLDAFPEDLEPEARILHFFKRHARPTSLGFYMDSIFLLLFLPTPAVGCGEIINGRPKSTCEVRLTKGVCFSRNGRVDFGNIFTLVGFLKSRAGFFWAILHTCFNPLEIDTLSRLFDYCALGVWEARRGITPLLFSHSLAISWLDPPCRPEMAKGQDNDEGRLRKCDEKSLTSFGRCITYLSTWATRHWVDMARDQTSSLEWECAALTLRRDDDGIAKLD</sequence>
<dbReference type="AlphaFoldDB" id="A0A9Q8W818"/>
<proteinExistence type="predicted"/>
<gene>
    <name evidence="1" type="ORF">CLUP02_00906</name>
</gene>
<evidence type="ECO:0000313" key="2">
    <source>
        <dbReference type="Proteomes" id="UP000830671"/>
    </source>
</evidence>